<sequence length="83" mass="9822">MNKPGQLNKRFLFDRGGQPTERLPPLIMSFSLADRETSPNDKRVGHLFPFPRDMGQLRHQKQGQLINLTGYAQRRHLQRRRRN</sequence>
<dbReference type="EMBL" id="LKAM01000005">
    <property type="protein sequence ID" value="KUM48429.1"/>
    <property type="molecule type" value="Genomic_DNA"/>
</dbReference>
<name>A0A101LZZ0_PICGL</name>
<organism evidence="1">
    <name type="scientific">Picea glauca</name>
    <name type="common">White spruce</name>
    <name type="synonym">Pinus glauca</name>
    <dbReference type="NCBI Taxonomy" id="3330"/>
    <lineage>
        <taxon>Eukaryota</taxon>
        <taxon>Viridiplantae</taxon>
        <taxon>Streptophyta</taxon>
        <taxon>Embryophyta</taxon>
        <taxon>Tracheophyta</taxon>
        <taxon>Spermatophyta</taxon>
        <taxon>Pinopsida</taxon>
        <taxon>Pinidae</taxon>
        <taxon>Conifers I</taxon>
        <taxon>Pinales</taxon>
        <taxon>Pinaceae</taxon>
        <taxon>Picea</taxon>
    </lineage>
</organism>
<proteinExistence type="predicted"/>
<protein>
    <submittedName>
        <fullName evidence="1">Uncharacterized protein</fullName>
    </submittedName>
</protein>
<evidence type="ECO:0000313" key="1">
    <source>
        <dbReference type="EMBL" id="KUM48429.1"/>
    </source>
</evidence>
<dbReference type="AlphaFoldDB" id="A0A101LZZ0"/>
<keyword evidence="1" id="KW-0496">Mitochondrion</keyword>
<comment type="caution">
    <text evidence="1">The sequence shown here is derived from an EMBL/GenBank/DDBJ whole genome shotgun (WGS) entry which is preliminary data.</text>
</comment>
<gene>
    <name evidence="1" type="ORF">ABT39_MTgene4444</name>
</gene>
<geneLocation type="mitochondrion" evidence="1"/>
<accession>A0A101LZZ0</accession>
<reference evidence="1" key="1">
    <citation type="journal article" date="2015" name="Genome Biol. Evol.">
        <title>Organellar Genomes of White Spruce (Picea glauca): Assembly and Annotation.</title>
        <authorList>
            <person name="Jackman S.D."/>
            <person name="Warren R.L."/>
            <person name="Gibb E.A."/>
            <person name="Vandervalk B.P."/>
            <person name="Mohamadi H."/>
            <person name="Chu J."/>
            <person name="Raymond A."/>
            <person name="Pleasance S."/>
            <person name="Coope R."/>
            <person name="Wildung M.R."/>
            <person name="Ritland C.E."/>
            <person name="Bousquet J."/>
            <person name="Jones S.J."/>
            <person name="Bohlmann J."/>
            <person name="Birol I."/>
        </authorList>
    </citation>
    <scope>NUCLEOTIDE SEQUENCE [LARGE SCALE GENOMIC DNA]</scope>
    <source>
        <tissue evidence="1">Flushing bud</tissue>
    </source>
</reference>